<dbReference type="AlphaFoldDB" id="A0A2S8F2J3"/>
<gene>
    <name evidence="1" type="ORF">C5Y96_20400</name>
</gene>
<name>A0A2S8F2J3_9BACT</name>
<dbReference type="InterPro" id="IPR013320">
    <property type="entry name" value="ConA-like_dom_sf"/>
</dbReference>
<proteinExistence type="predicted"/>
<protein>
    <recommendedName>
        <fullName evidence="3">LamG-like jellyroll fold domain-containing protein</fullName>
    </recommendedName>
</protein>
<accession>A0A2S8F2J3</accession>
<dbReference type="EMBL" id="PUIA01000068">
    <property type="protein sequence ID" value="PQO26395.1"/>
    <property type="molecule type" value="Genomic_DNA"/>
</dbReference>
<evidence type="ECO:0000313" key="2">
    <source>
        <dbReference type="Proteomes" id="UP000240009"/>
    </source>
</evidence>
<dbReference type="Proteomes" id="UP000240009">
    <property type="component" value="Unassembled WGS sequence"/>
</dbReference>
<dbReference type="SUPFAM" id="SSF49899">
    <property type="entry name" value="Concanavalin A-like lectins/glucanases"/>
    <property type="match status" value="1"/>
</dbReference>
<comment type="caution">
    <text evidence="1">The sequence shown here is derived from an EMBL/GenBank/DDBJ whole genome shotgun (WGS) entry which is preliminary data.</text>
</comment>
<evidence type="ECO:0008006" key="3">
    <source>
        <dbReference type="Google" id="ProtNLM"/>
    </source>
</evidence>
<dbReference type="Gene3D" id="2.60.120.200">
    <property type="match status" value="1"/>
</dbReference>
<evidence type="ECO:0000313" key="1">
    <source>
        <dbReference type="EMBL" id="PQO26395.1"/>
    </source>
</evidence>
<reference evidence="1 2" key="1">
    <citation type="submission" date="2018-02" db="EMBL/GenBank/DDBJ databases">
        <title>Comparative genomes isolates from brazilian mangrove.</title>
        <authorList>
            <person name="Araujo J.E."/>
            <person name="Taketani R.G."/>
            <person name="Silva M.C.P."/>
            <person name="Loureco M.V."/>
            <person name="Andreote F.D."/>
        </authorList>
    </citation>
    <scope>NUCLEOTIDE SEQUENCE [LARGE SCALE GENOMIC DNA]</scope>
    <source>
        <strain evidence="1 2">HEX-2 MGV</strain>
    </source>
</reference>
<sequence length="249" mass="26805">MDAVEGGRSWTASPAETIQSLLNPPSAENGEYALSFDGVDDFVRLPFGYQGEHPLTIEVDVEVTDESRSGAVVSTTQYSGLGITTTRVGSDKSRSAVYSLIGAQAQTASAGYLRTEVTELPLIPSVVRLTMVVDNDGFSLFVNGKKSGEIELSGTYTFNDLNFVLGASPVDGTAIDFPFRGIIHRVRFSDIARYDQNHTPAELVPDEHTIALYRFDEGQGSVLSDSSGNGHHGKIVGARWMKVVPASEQ</sequence>
<organism evidence="1 2">
    <name type="scientific">Blastopirellula marina</name>
    <dbReference type="NCBI Taxonomy" id="124"/>
    <lineage>
        <taxon>Bacteria</taxon>
        <taxon>Pseudomonadati</taxon>
        <taxon>Planctomycetota</taxon>
        <taxon>Planctomycetia</taxon>
        <taxon>Pirellulales</taxon>
        <taxon>Pirellulaceae</taxon>
        <taxon>Blastopirellula</taxon>
    </lineage>
</organism>
<dbReference type="Pfam" id="PF13385">
    <property type="entry name" value="Laminin_G_3"/>
    <property type="match status" value="1"/>
</dbReference>